<gene>
    <name evidence="2" type="ORF">C1H70_13490</name>
</gene>
<reference evidence="2 3" key="1">
    <citation type="submission" date="2018-01" db="EMBL/GenBank/DDBJ databases">
        <title>Halomonas endophytica sp. nov., isolated from storage liquid in the stems of Populus euphratica.</title>
        <authorList>
            <person name="Chen C."/>
        </authorList>
    </citation>
    <scope>NUCLEOTIDE SEQUENCE [LARGE SCALE GENOMIC DNA]</scope>
    <source>
        <strain evidence="2 3">BZ-SZ-XJ27</strain>
    </source>
</reference>
<keyword evidence="3" id="KW-1185">Reference proteome</keyword>
<name>A0A2N7UFW4_9GAMM</name>
<proteinExistence type="predicted"/>
<evidence type="ECO:0000313" key="2">
    <source>
        <dbReference type="EMBL" id="PMR79293.1"/>
    </source>
</evidence>
<evidence type="ECO:0000256" key="1">
    <source>
        <dbReference type="SAM" id="MobiDB-lite"/>
    </source>
</evidence>
<dbReference type="Proteomes" id="UP000235547">
    <property type="component" value="Unassembled WGS sequence"/>
</dbReference>
<feature type="region of interest" description="Disordered" evidence="1">
    <location>
        <begin position="1"/>
        <end position="36"/>
    </location>
</feature>
<comment type="caution">
    <text evidence="2">The sequence shown here is derived from an EMBL/GenBank/DDBJ whole genome shotgun (WGS) entry which is preliminary data.</text>
</comment>
<evidence type="ECO:0000313" key="3">
    <source>
        <dbReference type="Proteomes" id="UP000235547"/>
    </source>
</evidence>
<accession>A0A2N7UFW4</accession>
<feature type="compositionally biased region" description="Polar residues" evidence="1">
    <location>
        <begin position="1"/>
        <end position="11"/>
    </location>
</feature>
<protein>
    <submittedName>
        <fullName evidence="2">Uncharacterized protein</fullName>
    </submittedName>
</protein>
<dbReference type="AlphaFoldDB" id="A0A2N7UFW4"/>
<sequence>MTLTLVQSQLDMTRGAGDRSKRRSFAMDGKSSAQGRDYSASLADLSTVQHRAGLTLPLSH</sequence>
<dbReference type="EMBL" id="PNRG01000029">
    <property type="protein sequence ID" value="PMR79293.1"/>
    <property type="molecule type" value="Genomic_DNA"/>
</dbReference>
<organism evidence="2 3">
    <name type="scientific">Halomonas urumqiensis</name>
    <dbReference type="NCBI Taxonomy" id="1684789"/>
    <lineage>
        <taxon>Bacteria</taxon>
        <taxon>Pseudomonadati</taxon>
        <taxon>Pseudomonadota</taxon>
        <taxon>Gammaproteobacteria</taxon>
        <taxon>Oceanospirillales</taxon>
        <taxon>Halomonadaceae</taxon>
        <taxon>Halomonas</taxon>
    </lineage>
</organism>